<evidence type="ECO:0000256" key="3">
    <source>
        <dbReference type="ARBA" id="ARBA00022692"/>
    </source>
</evidence>
<evidence type="ECO:0000256" key="6">
    <source>
        <dbReference type="RuleBase" id="RU000320"/>
    </source>
</evidence>
<keyword evidence="5" id="KW-0472">Membrane</keyword>
<dbReference type="Pfam" id="PF00361">
    <property type="entry name" value="Proton_antipo_M"/>
    <property type="match status" value="1"/>
</dbReference>
<keyword evidence="9" id="KW-1185">Reference proteome</keyword>
<dbReference type="GO" id="GO:0042773">
    <property type="term" value="P:ATP synthesis coupled electron transport"/>
    <property type="evidence" value="ECO:0007669"/>
    <property type="project" value="InterPro"/>
</dbReference>
<feature type="domain" description="NADH:quinone oxidoreductase/Mrp antiporter transmembrane" evidence="7">
    <location>
        <begin position="125"/>
        <end position="419"/>
    </location>
</feature>
<dbReference type="PRINTS" id="PR01437">
    <property type="entry name" value="NUOXDRDTASE4"/>
</dbReference>
<dbReference type="AlphaFoldDB" id="A0A5L4XK03"/>
<dbReference type="InterPro" id="IPR010227">
    <property type="entry name" value="NADH_Q_OxRdtase_chainM/4"/>
</dbReference>
<evidence type="ECO:0000256" key="5">
    <source>
        <dbReference type="ARBA" id="ARBA00023136"/>
    </source>
</evidence>
<dbReference type="PANTHER" id="PTHR43507">
    <property type="entry name" value="NADH-UBIQUINONE OXIDOREDUCTASE CHAIN 4"/>
    <property type="match status" value="1"/>
</dbReference>
<comment type="caution">
    <text evidence="8">The sequence shown here is derived from an EMBL/GenBank/DDBJ whole genome shotgun (WGS) entry which is preliminary data.</text>
</comment>
<accession>A0A5L4XK03</accession>
<evidence type="ECO:0000313" key="9">
    <source>
        <dbReference type="Proteomes" id="UP000535509"/>
    </source>
</evidence>
<evidence type="ECO:0000256" key="1">
    <source>
        <dbReference type="ARBA" id="ARBA00004127"/>
    </source>
</evidence>
<gene>
    <name evidence="8" type="ORF">CX802_04945</name>
</gene>
<evidence type="ECO:0000259" key="7">
    <source>
        <dbReference type="Pfam" id="PF00361"/>
    </source>
</evidence>
<keyword evidence="3 6" id="KW-0812">Transmembrane</keyword>
<comment type="subcellular location">
    <subcellularLocation>
        <location evidence="1">Endomembrane system</location>
        <topology evidence="1">Multi-pass membrane protein</topology>
    </subcellularLocation>
    <subcellularLocation>
        <location evidence="6">Membrane</location>
        <topology evidence="6">Multi-pass membrane protein</topology>
    </subcellularLocation>
</comment>
<proteinExistence type="inferred from homology"/>
<dbReference type="GeneID" id="61064013"/>
<sequence length="495" mass="54944">MTGFSHILSLIIFLPFIVGVLIALFFNDKAGKLTAFVVSIVVAVLGLVLFFKFDPNAGMQFVDSISLVPKYGISYLVGVDGINLYILLIITSAFPPLFFILKNRKKGYWANMLFMQSGFLSVVSSLDLVYFYAGWEMMLIPIFIMVGIYGKDSGRAGALMDMMYYAIFGSMIMLGAIIYIGAAHYYEFGFFSFRLEDLIKVSLNSDLQTVLFFCFMLAFVIKLPLFPFHLWMSNAYTKSLTTATFMLSVIASKVAVFAILRFVLPLFPVSFVNYSTWFISLGLFSMLYFGIAAIKVKDFKTLLAYASASHLGLIIAGVFALDVEAMTGSMYQVVAHAITSGIMFLLVGMISEQLGTRKISKLGGLAIKAPVFATIFAIAMISSVGLPATVGFVGELLIIFGLFKANLIYGIFGTTSIVIGAIYMFIVYRKAILQNTNELTAKFKDLRKREILAFLVAVAMIFIMGIYPKPFIKQIEPTMNERYESYIKPNLGAKK</sequence>
<comment type="similarity">
    <text evidence="2">Belongs to the complex I subunit 4 family.</text>
</comment>
<dbReference type="GO" id="GO:0012505">
    <property type="term" value="C:endomembrane system"/>
    <property type="evidence" value="ECO:0007669"/>
    <property type="project" value="UniProtKB-SubCell"/>
</dbReference>
<dbReference type="GO" id="GO:0015990">
    <property type="term" value="P:electron transport coupled proton transport"/>
    <property type="evidence" value="ECO:0007669"/>
    <property type="project" value="TreeGrafter"/>
</dbReference>
<dbReference type="OMA" id="TCFGRLD"/>
<dbReference type="NCBIfam" id="TIGR01972">
    <property type="entry name" value="NDH_I_M"/>
    <property type="match status" value="1"/>
</dbReference>
<protein>
    <submittedName>
        <fullName evidence="8">NADH-quinone oxidoreductase subunit M</fullName>
    </submittedName>
</protein>
<dbReference type="EMBL" id="AABTCC010000012">
    <property type="protein sequence ID" value="EAI8859187.1"/>
    <property type="molecule type" value="Genomic_DNA"/>
</dbReference>
<dbReference type="GO" id="GO:0008137">
    <property type="term" value="F:NADH dehydrogenase (ubiquinone) activity"/>
    <property type="evidence" value="ECO:0007669"/>
    <property type="project" value="InterPro"/>
</dbReference>
<evidence type="ECO:0000313" key="8">
    <source>
        <dbReference type="EMBL" id="EAI8859187.1"/>
    </source>
</evidence>
<reference evidence="8 9" key="1">
    <citation type="submission" date="2018-06" db="EMBL/GenBank/DDBJ databases">
        <authorList>
            <consortium name="PulseNet: The National Subtyping Network for Foodborne Disease Surveillance"/>
            <person name="Tarr C.L."/>
            <person name="Trees E."/>
            <person name="Katz L.S."/>
            <person name="Carleton-Romer H.A."/>
            <person name="Stroika S."/>
            <person name="Kucerova Z."/>
            <person name="Roache K.F."/>
            <person name="Sabol A.L."/>
            <person name="Besser J."/>
            <person name="Gerner-Smidt P."/>
        </authorList>
    </citation>
    <scope>NUCLEOTIDE SEQUENCE [LARGE SCALE GENOMIC DNA]</scope>
    <source>
        <strain evidence="8 9">PNUSAC001503</strain>
    </source>
</reference>
<name>A0A5L4XK03_CAMFE</name>
<dbReference type="InterPro" id="IPR003918">
    <property type="entry name" value="NADH_UbQ_OxRdtase"/>
</dbReference>
<dbReference type="PANTHER" id="PTHR43507:SF1">
    <property type="entry name" value="NADH-UBIQUINONE OXIDOREDUCTASE CHAIN 4"/>
    <property type="match status" value="1"/>
</dbReference>
<dbReference type="InterPro" id="IPR001750">
    <property type="entry name" value="ND/Mrp_TM"/>
</dbReference>
<evidence type="ECO:0000256" key="2">
    <source>
        <dbReference type="ARBA" id="ARBA00009025"/>
    </source>
</evidence>
<organism evidence="8 9">
    <name type="scientific">Campylobacter fetus</name>
    <dbReference type="NCBI Taxonomy" id="196"/>
    <lineage>
        <taxon>Bacteria</taxon>
        <taxon>Pseudomonadati</taxon>
        <taxon>Campylobacterota</taxon>
        <taxon>Epsilonproteobacteria</taxon>
        <taxon>Campylobacterales</taxon>
        <taxon>Campylobacteraceae</taxon>
        <taxon>Campylobacter</taxon>
    </lineage>
</organism>
<dbReference type="GO" id="GO:0016020">
    <property type="term" value="C:membrane"/>
    <property type="evidence" value="ECO:0007669"/>
    <property type="project" value="UniProtKB-SubCell"/>
</dbReference>
<dbReference type="GO" id="GO:0003954">
    <property type="term" value="F:NADH dehydrogenase activity"/>
    <property type="evidence" value="ECO:0007669"/>
    <property type="project" value="TreeGrafter"/>
</dbReference>
<keyword evidence="4" id="KW-1133">Transmembrane helix</keyword>
<dbReference type="GO" id="GO:0048039">
    <property type="term" value="F:ubiquinone binding"/>
    <property type="evidence" value="ECO:0007669"/>
    <property type="project" value="TreeGrafter"/>
</dbReference>
<evidence type="ECO:0000256" key="4">
    <source>
        <dbReference type="ARBA" id="ARBA00022989"/>
    </source>
</evidence>
<dbReference type="Proteomes" id="UP000535509">
    <property type="component" value="Unassembled WGS sequence"/>
</dbReference>
<dbReference type="RefSeq" id="WP_011731720.1">
    <property type="nucleotide sequence ID" value="NZ_AACCWR020000035.1"/>
</dbReference>